<dbReference type="AlphaFoldDB" id="A0A2N5CVA2"/>
<evidence type="ECO:0000256" key="1">
    <source>
        <dbReference type="SAM" id="MobiDB-lite"/>
    </source>
</evidence>
<keyword evidence="4" id="KW-0969">Cilium</keyword>
<feature type="domain" description="DUF6468" evidence="2">
    <location>
        <begin position="33"/>
        <end position="104"/>
    </location>
</feature>
<dbReference type="InterPro" id="IPR045531">
    <property type="entry name" value="DUF6468"/>
</dbReference>
<evidence type="ECO:0000259" key="2">
    <source>
        <dbReference type="Pfam" id="PF20072"/>
    </source>
</evidence>
<keyword evidence="6" id="KW-1185">Reference proteome</keyword>
<evidence type="ECO:0000313" key="5">
    <source>
        <dbReference type="Proteomes" id="UP000234483"/>
    </source>
</evidence>
<keyword evidence="4" id="KW-0966">Cell projection</keyword>
<feature type="compositionally biased region" description="Polar residues" evidence="1">
    <location>
        <begin position="156"/>
        <end position="171"/>
    </location>
</feature>
<dbReference type="OrthoDB" id="7188138at2"/>
<dbReference type="EMBL" id="CP026100">
    <property type="protein sequence ID" value="AYV48900.1"/>
    <property type="molecule type" value="Genomic_DNA"/>
</dbReference>
<name>A0A2N5CVA2_9CAUL</name>
<evidence type="ECO:0000313" key="4">
    <source>
        <dbReference type="EMBL" id="PLR17730.1"/>
    </source>
</evidence>
<accession>A0A2N5CVA2</accession>
<proteinExistence type="predicted"/>
<feature type="compositionally biased region" description="Basic and acidic residues" evidence="1">
    <location>
        <begin position="99"/>
        <end position="115"/>
    </location>
</feature>
<organism evidence="4 5">
    <name type="scientific">Caulobacter flavus</name>
    <dbReference type="NCBI Taxonomy" id="1679497"/>
    <lineage>
        <taxon>Bacteria</taxon>
        <taxon>Pseudomonadati</taxon>
        <taxon>Pseudomonadota</taxon>
        <taxon>Alphaproteobacteria</taxon>
        <taxon>Caulobacterales</taxon>
        <taxon>Caulobacteraceae</taxon>
        <taxon>Caulobacter</taxon>
    </lineage>
</organism>
<feature type="compositionally biased region" description="Basic and acidic residues" evidence="1">
    <location>
        <begin position="178"/>
        <end position="188"/>
    </location>
</feature>
<dbReference type="Pfam" id="PF20072">
    <property type="entry name" value="DUF6468"/>
    <property type="match status" value="1"/>
</dbReference>
<dbReference type="KEGG" id="cfh:C1707_23070"/>
<feature type="region of interest" description="Disordered" evidence="1">
    <location>
        <begin position="92"/>
        <end position="208"/>
    </location>
</feature>
<evidence type="ECO:0000313" key="3">
    <source>
        <dbReference type="EMBL" id="AYV48900.1"/>
    </source>
</evidence>
<sequence>MSLISVALQVLLAVLLMVALVFGWRLERKLKALRDAQSGFAKAVADLDNAAQRAEQGLADLRAATDEASEYLADRIEKAKALAVQLDERMTRAAAAPRIESRPEPAPRPMREARDFAAPPASEQAPAGGRRLNAQDFEAMLEREARARSAGPATSRPATPAQSSPISSTNPLGAPARETPRSRARVDDDLFDGPDPSSRPGSPFRDRR</sequence>
<evidence type="ECO:0000313" key="6">
    <source>
        <dbReference type="Proteomes" id="UP000281192"/>
    </source>
</evidence>
<dbReference type="Proteomes" id="UP000281192">
    <property type="component" value="Chromosome"/>
</dbReference>
<gene>
    <name evidence="3" type="ORF">C1707_23070</name>
    <name evidence="4" type="ORF">CFHF_09005</name>
</gene>
<reference evidence="3 6" key="2">
    <citation type="submission" date="2018-01" db="EMBL/GenBank/DDBJ databases">
        <title>Complete genome sequence of Caulobacter flavus RHGG3.</title>
        <authorList>
            <person name="Yang E."/>
        </authorList>
    </citation>
    <scope>NUCLEOTIDE SEQUENCE [LARGE SCALE GENOMIC DNA]</scope>
    <source>
        <strain evidence="3 6">RHGG3</strain>
    </source>
</reference>
<keyword evidence="4" id="KW-0282">Flagellum</keyword>
<feature type="compositionally biased region" description="Low complexity" evidence="1">
    <location>
        <begin position="193"/>
        <end position="208"/>
    </location>
</feature>
<reference evidence="4 5" key="1">
    <citation type="submission" date="2017-12" db="EMBL/GenBank/DDBJ databases">
        <title>The genome sequence of Caulobacter flavus CGMCC1 15093.</title>
        <authorList>
            <person name="Gao J."/>
            <person name="Mao X."/>
            <person name="Sun J."/>
        </authorList>
    </citation>
    <scope>NUCLEOTIDE SEQUENCE [LARGE SCALE GENOMIC DNA]</scope>
    <source>
        <strain evidence="4 5">CGMCC1 15093</strain>
    </source>
</reference>
<dbReference type="Proteomes" id="UP000234483">
    <property type="component" value="Unassembled WGS sequence"/>
</dbReference>
<dbReference type="EMBL" id="PJRQ01000016">
    <property type="protein sequence ID" value="PLR17730.1"/>
    <property type="molecule type" value="Genomic_DNA"/>
</dbReference>
<protein>
    <submittedName>
        <fullName evidence="4">Flagellar positioning protein PflI</fullName>
    </submittedName>
</protein>
<dbReference type="RefSeq" id="WP_101712691.1">
    <property type="nucleotide sequence ID" value="NZ_CP026100.1"/>
</dbReference>